<accession>A0ABR2YPQ3</accession>
<keyword evidence="5 7" id="KW-0472">Membrane</keyword>
<gene>
    <name evidence="8" type="ORF">WJX75_003972</name>
</gene>
<feature type="transmembrane region" description="Helical" evidence="7">
    <location>
        <begin position="443"/>
        <end position="465"/>
    </location>
</feature>
<evidence type="ECO:0000256" key="1">
    <source>
        <dbReference type="ARBA" id="ARBA00004141"/>
    </source>
</evidence>
<dbReference type="PANTHER" id="PTHR45649">
    <property type="entry name" value="AMINO-ACID PERMEASE BAT1"/>
    <property type="match status" value="1"/>
</dbReference>
<feature type="transmembrane region" description="Helical" evidence="7">
    <location>
        <begin position="477"/>
        <end position="497"/>
    </location>
</feature>
<feature type="compositionally biased region" description="Basic residues" evidence="6">
    <location>
        <begin position="503"/>
        <end position="513"/>
    </location>
</feature>
<name>A0ABR2YPQ3_9CHLO</name>
<dbReference type="PROSITE" id="PS00218">
    <property type="entry name" value="AMINO_ACID_PERMEASE_1"/>
    <property type="match status" value="1"/>
</dbReference>
<dbReference type="PANTHER" id="PTHR45649:SF26">
    <property type="entry name" value="OS04G0435100 PROTEIN"/>
    <property type="match status" value="1"/>
</dbReference>
<feature type="transmembrane region" description="Helical" evidence="7">
    <location>
        <begin position="180"/>
        <end position="205"/>
    </location>
</feature>
<evidence type="ECO:0000256" key="6">
    <source>
        <dbReference type="SAM" id="MobiDB-lite"/>
    </source>
</evidence>
<keyword evidence="4 7" id="KW-1133">Transmembrane helix</keyword>
<evidence type="ECO:0000256" key="2">
    <source>
        <dbReference type="ARBA" id="ARBA00022448"/>
    </source>
</evidence>
<dbReference type="Pfam" id="PF13520">
    <property type="entry name" value="AA_permease_2"/>
    <property type="match status" value="1"/>
</dbReference>
<evidence type="ECO:0008006" key="10">
    <source>
        <dbReference type="Google" id="ProtNLM"/>
    </source>
</evidence>
<dbReference type="Proteomes" id="UP001491310">
    <property type="component" value="Unassembled WGS sequence"/>
</dbReference>
<feature type="region of interest" description="Disordered" evidence="6">
    <location>
        <begin position="503"/>
        <end position="541"/>
    </location>
</feature>
<sequence>MDLESSAPTDSGQARLEALGYKQELKRTWGTLASFSTSFALMSCIMCITGGLNTAYSNGGPVSAVYGWILVSVANLLVGLSLAEIASSLPIAGGPYFWVLEMTMNDPKYTMLAWVTGWLNVVGQFACTSGSGYLTAKHMAVMWQMGNGHVLTPFEMFLAYAIILVVSGTVASMTTEGIRLYAIFAAMFMLVGGGFLIVILPMLAPKLQSPSFVFGEFFSWQAGDLGIPSTTYLFMLGTPAALFSYIGFEAPAQFAEETKRADRAVPRGIMWSILVTALLGFAYLVVLLFCIQDPDNVLNGNAQGYIVGQIFNDVFQGRFGSGTGGVVMLGIPLMVIFNTAVVSMITNARMLWAFSRDGGVPLYRVWGAINEHLHTPLNATWAMTTLAFLLGLPILFSTTAFLAIGSIMCVALYFSYCVPILMRILFAHNFQPGPFNMSRMQPYLNILTFVWIIFSVVCVILPGGLPVTSQNLNWTPITVAIALTVILAAWFLPWIGARNWYKGKRRSQPGSRRRAAEPRPQRPPQPERNEAEDLDSAGSSRVRADKILPVILEESHLSVSSLGSVRSHTPPSANVVGSKRVP</sequence>
<evidence type="ECO:0000256" key="5">
    <source>
        <dbReference type="ARBA" id="ARBA00023136"/>
    </source>
</evidence>
<comment type="caution">
    <text evidence="8">The sequence shown here is derived from an EMBL/GenBank/DDBJ whole genome shotgun (WGS) entry which is preliminary data.</text>
</comment>
<feature type="transmembrane region" description="Helical" evidence="7">
    <location>
        <begin position="111"/>
        <end position="134"/>
    </location>
</feature>
<keyword evidence="9" id="KW-1185">Reference proteome</keyword>
<feature type="transmembrane region" description="Helical" evidence="7">
    <location>
        <begin position="379"/>
        <end position="396"/>
    </location>
</feature>
<feature type="transmembrane region" description="Helical" evidence="7">
    <location>
        <begin position="326"/>
        <end position="346"/>
    </location>
</feature>
<organism evidence="8 9">
    <name type="scientific">Coccomyxa subellipsoidea</name>
    <dbReference type="NCBI Taxonomy" id="248742"/>
    <lineage>
        <taxon>Eukaryota</taxon>
        <taxon>Viridiplantae</taxon>
        <taxon>Chlorophyta</taxon>
        <taxon>core chlorophytes</taxon>
        <taxon>Trebouxiophyceae</taxon>
        <taxon>Trebouxiophyceae incertae sedis</taxon>
        <taxon>Coccomyxaceae</taxon>
        <taxon>Coccomyxa</taxon>
    </lineage>
</organism>
<feature type="transmembrane region" description="Helical" evidence="7">
    <location>
        <begin position="225"/>
        <end position="248"/>
    </location>
</feature>
<dbReference type="EMBL" id="JALJOT010000007">
    <property type="protein sequence ID" value="KAK9908867.1"/>
    <property type="molecule type" value="Genomic_DNA"/>
</dbReference>
<feature type="transmembrane region" description="Helical" evidence="7">
    <location>
        <begin position="68"/>
        <end position="99"/>
    </location>
</feature>
<evidence type="ECO:0000313" key="9">
    <source>
        <dbReference type="Proteomes" id="UP001491310"/>
    </source>
</evidence>
<evidence type="ECO:0000256" key="3">
    <source>
        <dbReference type="ARBA" id="ARBA00022692"/>
    </source>
</evidence>
<proteinExistence type="predicted"/>
<feature type="compositionally biased region" description="Polar residues" evidence="6">
    <location>
        <begin position="559"/>
        <end position="572"/>
    </location>
</feature>
<feature type="transmembrane region" description="Helical" evidence="7">
    <location>
        <begin position="269"/>
        <end position="289"/>
    </location>
</feature>
<feature type="transmembrane region" description="Helical" evidence="7">
    <location>
        <begin position="154"/>
        <end position="173"/>
    </location>
</feature>
<dbReference type="InterPro" id="IPR004840">
    <property type="entry name" value="Amino_acid_permease_CS"/>
</dbReference>
<keyword evidence="3 7" id="KW-0812">Transmembrane</keyword>
<dbReference type="InterPro" id="IPR002293">
    <property type="entry name" value="AA/rel_permease1"/>
</dbReference>
<protein>
    <recommendedName>
        <fullName evidence="10">Amino acid transporter</fullName>
    </recommendedName>
</protein>
<evidence type="ECO:0000256" key="4">
    <source>
        <dbReference type="ARBA" id="ARBA00022989"/>
    </source>
</evidence>
<comment type="subcellular location">
    <subcellularLocation>
        <location evidence="1">Membrane</location>
        <topology evidence="1">Multi-pass membrane protein</topology>
    </subcellularLocation>
</comment>
<feature type="region of interest" description="Disordered" evidence="6">
    <location>
        <begin position="559"/>
        <end position="582"/>
    </location>
</feature>
<keyword evidence="2" id="KW-0813">Transport</keyword>
<reference evidence="8 9" key="1">
    <citation type="journal article" date="2024" name="Nat. Commun.">
        <title>Phylogenomics reveals the evolutionary origins of lichenization in chlorophyte algae.</title>
        <authorList>
            <person name="Puginier C."/>
            <person name="Libourel C."/>
            <person name="Otte J."/>
            <person name="Skaloud P."/>
            <person name="Haon M."/>
            <person name="Grisel S."/>
            <person name="Petersen M."/>
            <person name="Berrin J.G."/>
            <person name="Delaux P.M."/>
            <person name="Dal Grande F."/>
            <person name="Keller J."/>
        </authorList>
    </citation>
    <scope>NUCLEOTIDE SEQUENCE [LARGE SCALE GENOMIC DNA]</scope>
    <source>
        <strain evidence="8 9">SAG 216-7</strain>
    </source>
</reference>
<feature type="transmembrane region" description="Helical" evidence="7">
    <location>
        <begin position="402"/>
        <end position="422"/>
    </location>
</feature>
<evidence type="ECO:0000313" key="8">
    <source>
        <dbReference type="EMBL" id="KAK9908867.1"/>
    </source>
</evidence>
<dbReference type="Gene3D" id="1.20.1740.10">
    <property type="entry name" value="Amino acid/polyamine transporter I"/>
    <property type="match status" value="1"/>
</dbReference>
<feature type="transmembrane region" description="Helical" evidence="7">
    <location>
        <begin position="32"/>
        <end position="56"/>
    </location>
</feature>
<feature type="compositionally biased region" description="Basic and acidic residues" evidence="6">
    <location>
        <begin position="514"/>
        <end position="531"/>
    </location>
</feature>
<evidence type="ECO:0000256" key="7">
    <source>
        <dbReference type="SAM" id="Phobius"/>
    </source>
</evidence>
<dbReference type="PIRSF" id="PIRSF006060">
    <property type="entry name" value="AA_transporter"/>
    <property type="match status" value="1"/>
</dbReference>